<dbReference type="PROSITE" id="PS51793">
    <property type="entry name" value="MIS18"/>
    <property type="match status" value="1"/>
</dbReference>
<sequence>MAGLNKTAGDSTRLVLVCNGEDTNLALESTDTIKVTEKSGRSSPEQQPLIFLCSVCKRVLGDSAGWMESDVEDQSVMLKGRSIMT</sequence>
<organism evidence="2 3">
    <name type="scientific">Pleurodeles waltl</name>
    <name type="common">Iberian ribbed newt</name>
    <dbReference type="NCBI Taxonomy" id="8319"/>
    <lineage>
        <taxon>Eukaryota</taxon>
        <taxon>Metazoa</taxon>
        <taxon>Chordata</taxon>
        <taxon>Craniata</taxon>
        <taxon>Vertebrata</taxon>
        <taxon>Euteleostomi</taxon>
        <taxon>Amphibia</taxon>
        <taxon>Batrachia</taxon>
        <taxon>Caudata</taxon>
        <taxon>Salamandroidea</taxon>
        <taxon>Salamandridae</taxon>
        <taxon>Pleurodelinae</taxon>
        <taxon>Pleurodeles</taxon>
    </lineage>
</organism>
<dbReference type="Proteomes" id="UP001066276">
    <property type="component" value="Chromosome 8"/>
</dbReference>
<accession>A0AAV7NXF5</accession>
<dbReference type="EMBL" id="JANPWB010000012">
    <property type="protein sequence ID" value="KAJ1119752.1"/>
    <property type="molecule type" value="Genomic_DNA"/>
</dbReference>
<feature type="domain" description="Mis18" evidence="1">
    <location>
        <begin position="48"/>
        <end position="85"/>
    </location>
</feature>
<evidence type="ECO:0000313" key="3">
    <source>
        <dbReference type="Proteomes" id="UP001066276"/>
    </source>
</evidence>
<reference evidence="2" key="1">
    <citation type="journal article" date="2022" name="bioRxiv">
        <title>Sequencing and chromosome-scale assembly of the giantPleurodeles waltlgenome.</title>
        <authorList>
            <person name="Brown T."/>
            <person name="Elewa A."/>
            <person name="Iarovenko S."/>
            <person name="Subramanian E."/>
            <person name="Araus A.J."/>
            <person name="Petzold A."/>
            <person name="Susuki M."/>
            <person name="Suzuki K.-i.T."/>
            <person name="Hayashi T."/>
            <person name="Toyoda A."/>
            <person name="Oliveira C."/>
            <person name="Osipova E."/>
            <person name="Leigh N.D."/>
            <person name="Simon A."/>
            <person name="Yun M.H."/>
        </authorList>
    </citation>
    <scope>NUCLEOTIDE SEQUENCE</scope>
    <source>
        <strain evidence="2">20211129_DDA</strain>
        <tissue evidence="2">Liver</tissue>
    </source>
</reference>
<evidence type="ECO:0000259" key="1">
    <source>
        <dbReference type="PROSITE" id="PS51793"/>
    </source>
</evidence>
<proteinExistence type="predicted"/>
<dbReference type="AlphaFoldDB" id="A0AAV7NXF5"/>
<dbReference type="InterPro" id="IPR034752">
    <property type="entry name" value="Mis18"/>
</dbReference>
<name>A0AAV7NXF5_PLEWA</name>
<comment type="caution">
    <text evidence="2">The sequence shown here is derived from an EMBL/GenBank/DDBJ whole genome shotgun (WGS) entry which is preliminary data.</text>
</comment>
<evidence type="ECO:0000313" key="2">
    <source>
        <dbReference type="EMBL" id="KAJ1119752.1"/>
    </source>
</evidence>
<keyword evidence="3" id="KW-1185">Reference proteome</keyword>
<gene>
    <name evidence="2" type="ORF">NDU88_007937</name>
</gene>
<protein>
    <recommendedName>
        <fullName evidence="1">Mis18 domain-containing protein</fullName>
    </recommendedName>
</protein>